<evidence type="ECO:0000313" key="3">
    <source>
        <dbReference type="Proteomes" id="UP000824204"/>
    </source>
</evidence>
<accession>A0A9D1V6E7</accession>
<dbReference type="SUPFAM" id="SSF53300">
    <property type="entry name" value="vWA-like"/>
    <property type="match status" value="1"/>
</dbReference>
<dbReference type="Gene3D" id="3.40.50.410">
    <property type="entry name" value="von Willebrand factor, type A domain"/>
    <property type="match status" value="1"/>
</dbReference>
<dbReference type="PANTHER" id="PTHR47763">
    <property type="entry name" value="ALPHA-PROTEIN KINASE VWKA"/>
    <property type="match status" value="1"/>
</dbReference>
<dbReference type="EMBL" id="DXFX01000009">
    <property type="protein sequence ID" value="HIX06980.1"/>
    <property type="molecule type" value="Genomic_DNA"/>
</dbReference>
<proteinExistence type="predicted"/>
<reference evidence="2" key="1">
    <citation type="journal article" date="2021" name="PeerJ">
        <title>Extensive microbial diversity within the chicken gut microbiome revealed by metagenomics and culture.</title>
        <authorList>
            <person name="Gilroy R."/>
            <person name="Ravi A."/>
            <person name="Getino M."/>
            <person name="Pursley I."/>
            <person name="Horton D.L."/>
            <person name="Alikhan N.F."/>
            <person name="Baker D."/>
            <person name="Gharbi K."/>
            <person name="Hall N."/>
            <person name="Watson M."/>
            <person name="Adriaenssens E.M."/>
            <person name="Foster-Nyarko E."/>
            <person name="Jarju S."/>
            <person name="Secka A."/>
            <person name="Antonio M."/>
            <person name="Oren A."/>
            <person name="Chaudhuri R.R."/>
            <person name="La Ragione R."/>
            <person name="Hildebrand F."/>
            <person name="Pallen M.J."/>
        </authorList>
    </citation>
    <scope>NUCLEOTIDE SEQUENCE</scope>
    <source>
        <strain evidence="2">811</strain>
    </source>
</reference>
<reference evidence="2" key="2">
    <citation type="submission" date="2021-04" db="EMBL/GenBank/DDBJ databases">
        <authorList>
            <person name="Gilroy R."/>
        </authorList>
    </citation>
    <scope>NUCLEOTIDE SEQUENCE</scope>
    <source>
        <strain evidence="2">811</strain>
    </source>
</reference>
<dbReference type="Proteomes" id="UP000824204">
    <property type="component" value="Unassembled WGS sequence"/>
</dbReference>
<sequence length="234" mass="26301">MENLERKKRCIDIVFCIDGTGSMSDCIENVKKHARNFYSMLVEKMTRLGSDIDETRVQVIVFRDYGYDGANAMQISPFFLLDQDAADYEEFLANVRAQGGGDGPENGLEALYYAMQSAFESGDDDRQVIVLFTDADALELGARADKENYPKDMVDEAGLDKMWIGKDQTHVGYLNQLTKRLVIFAPAGTKYEALAKRWNLTWYKAVADDNGLSEISFEDIIDLIGKSATAKARR</sequence>
<dbReference type="InterPro" id="IPR052969">
    <property type="entry name" value="Thr-specific_kinase-like"/>
</dbReference>
<dbReference type="AlphaFoldDB" id="A0A9D1V6E7"/>
<evidence type="ECO:0000313" key="2">
    <source>
        <dbReference type="EMBL" id="HIX06980.1"/>
    </source>
</evidence>
<protein>
    <submittedName>
        <fullName evidence="2">VWA domain-containing protein</fullName>
    </submittedName>
</protein>
<evidence type="ECO:0000259" key="1">
    <source>
        <dbReference type="PROSITE" id="PS50234"/>
    </source>
</evidence>
<dbReference type="PANTHER" id="PTHR47763:SF4">
    <property type="entry name" value="ALPHA-PROTEIN KINASE VWKA"/>
    <property type="match status" value="1"/>
</dbReference>
<organism evidence="2 3">
    <name type="scientific">Candidatus Borkfalkia faecipullorum</name>
    <dbReference type="NCBI Taxonomy" id="2838510"/>
    <lineage>
        <taxon>Bacteria</taxon>
        <taxon>Bacillati</taxon>
        <taxon>Bacillota</taxon>
        <taxon>Clostridia</taxon>
        <taxon>Christensenellales</taxon>
        <taxon>Christensenellaceae</taxon>
        <taxon>Candidatus Borkfalkia</taxon>
    </lineage>
</organism>
<name>A0A9D1V6E7_9FIRM</name>
<dbReference type="InterPro" id="IPR002035">
    <property type="entry name" value="VWF_A"/>
</dbReference>
<feature type="domain" description="VWFA" evidence="1">
    <location>
        <begin position="12"/>
        <end position="220"/>
    </location>
</feature>
<gene>
    <name evidence="2" type="ORF">H9741_00725</name>
</gene>
<dbReference type="CDD" id="cd00198">
    <property type="entry name" value="vWFA"/>
    <property type="match status" value="1"/>
</dbReference>
<dbReference type="InterPro" id="IPR036465">
    <property type="entry name" value="vWFA_dom_sf"/>
</dbReference>
<dbReference type="SMART" id="SM00327">
    <property type="entry name" value="VWA"/>
    <property type="match status" value="1"/>
</dbReference>
<dbReference type="Pfam" id="PF00092">
    <property type="entry name" value="VWA"/>
    <property type="match status" value="1"/>
</dbReference>
<comment type="caution">
    <text evidence="2">The sequence shown here is derived from an EMBL/GenBank/DDBJ whole genome shotgun (WGS) entry which is preliminary data.</text>
</comment>
<dbReference type="PROSITE" id="PS50234">
    <property type="entry name" value="VWFA"/>
    <property type="match status" value="1"/>
</dbReference>